<dbReference type="EMBL" id="VENJ01000002">
    <property type="protein sequence ID" value="MTJ03379.1"/>
    <property type="molecule type" value="Genomic_DNA"/>
</dbReference>
<dbReference type="PANTHER" id="PTHR43194">
    <property type="entry name" value="HYDROLASE ALPHA/BETA FOLD FAMILY"/>
    <property type="match status" value="1"/>
</dbReference>
<dbReference type="GO" id="GO:0016787">
    <property type="term" value="F:hydrolase activity"/>
    <property type="evidence" value="ECO:0007669"/>
    <property type="project" value="UniProtKB-KW"/>
</dbReference>
<evidence type="ECO:0000259" key="1">
    <source>
        <dbReference type="Pfam" id="PF12697"/>
    </source>
</evidence>
<evidence type="ECO:0000313" key="3">
    <source>
        <dbReference type="Proteomes" id="UP000483078"/>
    </source>
</evidence>
<organism evidence="2 3">
    <name type="scientific">Sediminimonas qiaohouensis</name>
    <dbReference type="NCBI Taxonomy" id="552061"/>
    <lineage>
        <taxon>Bacteria</taxon>
        <taxon>Pseudomonadati</taxon>
        <taxon>Pseudomonadota</taxon>
        <taxon>Alphaproteobacteria</taxon>
        <taxon>Rhodobacterales</taxon>
        <taxon>Roseobacteraceae</taxon>
        <taxon>Sediminimonas</taxon>
    </lineage>
</organism>
<gene>
    <name evidence="2" type="ORF">FH759_01615</name>
</gene>
<name>A0A7C9LJQ2_9RHOB</name>
<feature type="domain" description="AB hydrolase-1" evidence="1">
    <location>
        <begin position="25"/>
        <end position="247"/>
    </location>
</feature>
<dbReference type="InterPro" id="IPR000073">
    <property type="entry name" value="AB_hydrolase_1"/>
</dbReference>
<proteinExistence type="predicted"/>
<protein>
    <submittedName>
        <fullName evidence="2">Alpha/beta hydrolase</fullName>
    </submittedName>
</protein>
<keyword evidence="2" id="KW-0378">Hydrolase</keyword>
<dbReference type="InterPro" id="IPR050228">
    <property type="entry name" value="Carboxylesterase_BioH"/>
</dbReference>
<dbReference type="AlphaFoldDB" id="A0A7C9LJQ2"/>
<evidence type="ECO:0000313" key="2">
    <source>
        <dbReference type="EMBL" id="MTJ03379.1"/>
    </source>
</evidence>
<dbReference type="SUPFAM" id="SSF53474">
    <property type="entry name" value="alpha/beta-Hydrolases"/>
    <property type="match status" value="1"/>
</dbReference>
<reference evidence="2 3" key="1">
    <citation type="submission" date="2019-06" db="EMBL/GenBank/DDBJ databases">
        <title>Enrichment of Autotrophic Halophilic Microorganisms from Red Sea Brine Pool Using Microbial Electrosynthesis System.</title>
        <authorList>
            <person name="Alqahtani M.F."/>
            <person name="Bajracharya S."/>
            <person name="Katuri K.P."/>
            <person name="Ali M."/>
            <person name="Saikaly P.E."/>
        </authorList>
    </citation>
    <scope>NUCLEOTIDE SEQUENCE [LARGE SCALE GENOMIC DNA]</scope>
    <source>
        <strain evidence="2">MES6</strain>
    </source>
</reference>
<dbReference type="RefSeq" id="WP_273247854.1">
    <property type="nucleotide sequence ID" value="NZ_VENJ01000002.1"/>
</dbReference>
<comment type="caution">
    <text evidence="2">The sequence shown here is derived from an EMBL/GenBank/DDBJ whole genome shotgun (WGS) entry which is preliminary data.</text>
</comment>
<sequence>MTWKTLPRSEVGPLAAHAAGTGPRIVLLHGVGLRVEAWNGQIGALVRAGFKVIAPDMPGHGESPNLPDLRDLRSYADLAAAYLDEPAVVVGHSMGAMIALDLVARYPGRLRGVVALNAVYRRSAAAKERAAARVSALGGVTNPDSSQTLERWFGVTPSPERAACARWLNAVDPAGYKSAYAVFAREDGPADAVLRSLHMPALFMTGDAEPHSTPQMAHDMAALAPIGRAEIVAGAAHMMPMTHADTVSRSLVDFARECHS</sequence>
<accession>A0A7C9LJQ2</accession>
<dbReference type="Gene3D" id="3.40.50.1820">
    <property type="entry name" value="alpha/beta hydrolase"/>
    <property type="match status" value="1"/>
</dbReference>
<dbReference type="Pfam" id="PF12697">
    <property type="entry name" value="Abhydrolase_6"/>
    <property type="match status" value="1"/>
</dbReference>
<dbReference type="Proteomes" id="UP000483078">
    <property type="component" value="Unassembled WGS sequence"/>
</dbReference>
<dbReference type="PANTHER" id="PTHR43194:SF2">
    <property type="entry name" value="PEROXISOMAL MEMBRANE PROTEIN LPX1"/>
    <property type="match status" value="1"/>
</dbReference>
<dbReference type="InterPro" id="IPR029058">
    <property type="entry name" value="AB_hydrolase_fold"/>
</dbReference>